<comment type="caution">
    <text evidence="2">The sequence shown here is derived from an EMBL/GenBank/DDBJ whole genome shotgun (WGS) entry which is preliminary data.</text>
</comment>
<evidence type="ECO:0000313" key="3">
    <source>
        <dbReference type="Proteomes" id="UP001458880"/>
    </source>
</evidence>
<name>A0AAW1HV57_POPJA</name>
<dbReference type="AlphaFoldDB" id="A0AAW1HV57"/>
<evidence type="ECO:0000313" key="2">
    <source>
        <dbReference type="EMBL" id="KAK9680538.1"/>
    </source>
</evidence>
<reference evidence="2 3" key="1">
    <citation type="journal article" date="2024" name="BMC Genomics">
        <title>De novo assembly and annotation of Popillia japonica's genome with initial clues to its potential as an invasive pest.</title>
        <authorList>
            <person name="Cucini C."/>
            <person name="Boschi S."/>
            <person name="Funari R."/>
            <person name="Cardaioli E."/>
            <person name="Iannotti N."/>
            <person name="Marturano G."/>
            <person name="Paoli F."/>
            <person name="Bruttini M."/>
            <person name="Carapelli A."/>
            <person name="Frati F."/>
            <person name="Nardi F."/>
        </authorList>
    </citation>
    <scope>NUCLEOTIDE SEQUENCE [LARGE SCALE GENOMIC DNA]</scope>
    <source>
        <strain evidence="2">DMR45628</strain>
    </source>
</reference>
<feature type="compositionally biased region" description="Polar residues" evidence="1">
    <location>
        <begin position="24"/>
        <end position="48"/>
    </location>
</feature>
<keyword evidence="3" id="KW-1185">Reference proteome</keyword>
<sequence length="93" mass="10428">MTEVLEHQNSQYRCGISAAPQAHYKSSPQITPGSMKNAAFNQTPTRNPFSIKPNFPSTSQDQPNQFQNGYRANAIQTSQFQSNQFRSNMPHPA</sequence>
<feature type="compositionally biased region" description="Polar residues" evidence="1">
    <location>
        <begin position="55"/>
        <end position="73"/>
    </location>
</feature>
<evidence type="ECO:0000256" key="1">
    <source>
        <dbReference type="SAM" id="MobiDB-lite"/>
    </source>
</evidence>
<dbReference type="Proteomes" id="UP001458880">
    <property type="component" value="Unassembled WGS sequence"/>
</dbReference>
<feature type="region of interest" description="Disordered" evidence="1">
    <location>
        <begin position="23"/>
        <end position="73"/>
    </location>
</feature>
<organism evidence="2 3">
    <name type="scientific">Popillia japonica</name>
    <name type="common">Japanese beetle</name>
    <dbReference type="NCBI Taxonomy" id="7064"/>
    <lineage>
        <taxon>Eukaryota</taxon>
        <taxon>Metazoa</taxon>
        <taxon>Ecdysozoa</taxon>
        <taxon>Arthropoda</taxon>
        <taxon>Hexapoda</taxon>
        <taxon>Insecta</taxon>
        <taxon>Pterygota</taxon>
        <taxon>Neoptera</taxon>
        <taxon>Endopterygota</taxon>
        <taxon>Coleoptera</taxon>
        <taxon>Polyphaga</taxon>
        <taxon>Scarabaeiformia</taxon>
        <taxon>Scarabaeidae</taxon>
        <taxon>Rutelinae</taxon>
        <taxon>Popillia</taxon>
    </lineage>
</organism>
<dbReference type="EMBL" id="JASPKY010000886">
    <property type="protein sequence ID" value="KAK9680538.1"/>
    <property type="molecule type" value="Genomic_DNA"/>
</dbReference>
<accession>A0AAW1HV57</accession>
<protein>
    <submittedName>
        <fullName evidence="2">Uncharacterized protein</fullName>
    </submittedName>
</protein>
<gene>
    <name evidence="2" type="ORF">QE152_g39015</name>
</gene>
<proteinExistence type="predicted"/>